<gene>
    <name evidence="2" type="ORF">BD310DRAFT_914720</name>
</gene>
<feature type="region of interest" description="Disordered" evidence="1">
    <location>
        <begin position="368"/>
        <end position="558"/>
    </location>
</feature>
<evidence type="ECO:0000313" key="2">
    <source>
        <dbReference type="EMBL" id="TBU64473.1"/>
    </source>
</evidence>
<proteinExistence type="predicted"/>
<feature type="compositionally biased region" description="Basic and acidic residues" evidence="1">
    <location>
        <begin position="512"/>
        <end position="521"/>
    </location>
</feature>
<evidence type="ECO:0000313" key="3">
    <source>
        <dbReference type="Proteomes" id="UP000292082"/>
    </source>
</evidence>
<organism evidence="2 3">
    <name type="scientific">Dichomitus squalens</name>
    <dbReference type="NCBI Taxonomy" id="114155"/>
    <lineage>
        <taxon>Eukaryota</taxon>
        <taxon>Fungi</taxon>
        <taxon>Dikarya</taxon>
        <taxon>Basidiomycota</taxon>
        <taxon>Agaricomycotina</taxon>
        <taxon>Agaricomycetes</taxon>
        <taxon>Polyporales</taxon>
        <taxon>Polyporaceae</taxon>
        <taxon>Dichomitus</taxon>
    </lineage>
</organism>
<feature type="compositionally biased region" description="Acidic residues" evidence="1">
    <location>
        <begin position="496"/>
        <end position="506"/>
    </location>
</feature>
<reference evidence="2 3" key="1">
    <citation type="submission" date="2019-01" db="EMBL/GenBank/DDBJ databases">
        <title>Draft genome sequences of three monokaryotic isolates of the white-rot basidiomycete fungus Dichomitus squalens.</title>
        <authorList>
            <consortium name="DOE Joint Genome Institute"/>
            <person name="Lopez S.C."/>
            <person name="Andreopoulos B."/>
            <person name="Pangilinan J."/>
            <person name="Lipzen A."/>
            <person name="Riley R."/>
            <person name="Ahrendt S."/>
            <person name="Ng V."/>
            <person name="Barry K."/>
            <person name="Daum C."/>
            <person name="Grigoriev I.V."/>
            <person name="Hilden K.S."/>
            <person name="Makela M.R."/>
            <person name="de Vries R.P."/>
        </authorList>
    </citation>
    <scope>NUCLEOTIDE SEQUENCE [LARGE SCALE GENOMIC DNA]</scope>
    <source>
        <strain evidence="2 3">CBS 464.89</strain>
    </source>
</reference>
<dbReference type="AlphaFoldDB" id="A0A4Q9Q9Z9"/>
<protein>
    <submittedName>
        <fullName evidence="2">Uncharacterized protein</fullName>
    </submittedName>
</protein>
<dbReference type="Proteomes" id="UP000292082">
    <property type="component" value="Unassembled WGS sequence"/>
</dbReference>
<sequence>MKDLKQTKLSFASVPRKSDATSRPLSGTTSASKDIPAKAQRRQGSLLTKARSHSGHAALECVEIPPPPKRSSRLKAASNASTPLKPSPSKKPISAQAREPSLKRKFSPPPDADTECSREVVHLPRIAVQPASSPATGQSSRQQRPLIPKDNNLVAGENDTTVPSRKKLRLSSPSSTLTPLPPSSLHDTESDDIEFVPTSQSDEQELTLPRIPVAKDPAAVQESVVKWRKETLAGPPSQADSVQSDPFYSPFSELSEVSIDVEFDPFPPSEDVLEMPAYQKRPRGHELQYPHTPCSSLATPASRPEPSALQRNSSSILDASPSEAFCSLTPPPSSVTDMPLEEVPQVEPMDTESKTRQLIADIKARAYAAAHSSPEQSAIKVGSLSDSESESSGEEDFATLIEKAKAKSRTQVTPAKAIAPTPTPEVTQRYYLRRNSPSSKPKARPTTPPPEGRKPSKNPIEVFLREKKREERNGTGMAAVRAAEKDLANSKSEAEQLSEMEDEEDGSSSGEDWERGLDLLRDHRKSKSKTSSPVTGPSGSHRSSRRSRAGTDDEDEETTAVGDILAKDMKENLAKALAKQNEQPVGVPLWSPVDAAEHDASMDMEFSLIIPSGDIDVSGNAMLQLLMRATRQNDIKQAFALLSSGLVGLLAMAQYSLIVPWLADVAFSDGDSSLRTLAYTQLMRLAPRADSRRSALDFSFVLRVLCRLGASPTVLEEHGWSIPSAPLLGVPLRIEERDEMCYRLASLVNSYAESFATEELSDVLLAMVLIGMDPTTPEGVRIDIRKACDSLEQAMDLAQQVELDACTKLVTFGKILSPPTQALLMSFIPGTSASTVRMARCVARSLLLDTTPSPEYQKNLPDLLPVVDLLVQEPGSCKSFDVVGNMGKEGYHDDLTCKLFILGRVLSDVDEYTLAEKQVVPKARKSELEEGADGERVQEKEPEQKLTLLQQVSRCLDLLHGKIVDTRAAHLDRSRAKAVIQRLSFRVHYQRAATLKAGTGDKSDLRRYFLKSS</sequence>
<evidence type="ECO:0000256" key="1">
    <source>
        <dbReference type="SAM" id="MobiDB-lite"/>
    </source>
</evidence>
<keyword evidence="3" id="KW-1185">Reference proteome</keyword>
<feature type="region of interest" description="Disordered" evidence="1">
    <location>
        <begin position="281"/>
        <end position="354"/>
    </location>
</feature>
<feature type="region of interest" description="Disordered" evidence="1">
    <location>
        <begin position="1"/>
        <end position="207"/>
    </location>
</feature>
<feature type="compositionally biased region" description="Polar residues" evidence="1">
    <location>
        <begin position="130"/>
        <end position="143"/>
    </location>
</feature>
<feature type="compositionally biased region" description="Basic and acidic residues" evidence="1">
    <location>
        <begin position="924"/>
        <end position="942"/>
    </location>
</feature>
<feature type="compositionally biased region" description="Basic and acidic residues" evidence="1">
    <location>
        <begin position="482"/>
        <end position="494"/>
    </location>
</feature>
<dbReference type="STRING" id="114155.A0A4Q9Q9Z9"/>
<feature type="region of interest" description="Disordered" evidence="1">
    <location>
        <begin position="923"/>
        <end position="942"/>
    </location>
</feature>
<feature type="compositionally biased region" description="Acidic residues" evidence="1">
    <location>
        <begin position="387"/>
        <end position="397"/>
    </location>
</feature>
<dbReference type="EMBL" id="ML145086">
    <property type="protein sequence ID" value="TBU64473.1"/>
    <property type="molecule type" value="Genomic_DNA"/>
</dbReference>
<name>A0A4Q9Q9Z9_9APHY</name>
<feature type="compositionally biased region" description="Basic and acidic residues" evidence="1">
    <location>
        <begin position="463"/>
        <end position="473"/>
    </location>
</feature>
<feature type="compositionally biased region" description="Polar residues" evidence="1">
    <location>
        <begin position="21"/>
        <end position="32"/>
    </location>
</feature>
<accession>A0A4Q9Q9Z9</accession>